<name>A0A938WKL5_9BACT</name>
<feature type="region of interest" description="Disordered" evidence="1">
    <location>
        <begin position="38"/>
        <end position="75"/>
    </location>
</feature>
<keyword evidence="2" id="KW-1133">Transmembrane helix</keyword>
<organism evidence="3 4">
    <name type="scientific">Marseilla massiliensis</name>
    <dbReference type="NCBI Taxonomy" id="1841864"/>
    <lineage>
        <taxon>Bacteria</taxon>
        <taxon>Pseudomonadati</taxon>
        <taxon>Bacteroidota</taxon>
        <taxon>Bacteroidia</taxon>
        <taxon>Bacteroidales</taxon>
        <taxon>Prevotellaceae</taxon>
        <taxon>Marseilla</taxon>
    </lineage>
</organism>
<dbReference type="Pfam" id="PF16118">
    <property type="entry name" value="DUF4834"/>
    <property type="match status" value="1"/>
</dbReference>
<feature type="compositionally biased region" description="Basic and acidic residues" evidence="1">
    <location>
        <begin position="38"/>
        <end position="54"/>
    </location>
</feature>
<dbReference type="RefSeq" id="WP_205108021.1">
    <property type="nucleotide sequence ID" value="NZ_JACJJL010000004.1"/>
</dbReference>
<keyword evidence="4" id="KW-1185">Reference proteome</keyword>
<dbReference type="Proteomes" id="UP000764045">
    <property type="component" value="Unassembled WGS sequence"/>
</dbReference>
<dbReference type="InterPro" id="IPR032272">
    <property type="entry name" value="DUF4834"/>
</dbReference>
<comment type="caution">
    <text evidence="3">The sequence shown here is derived from an EMBL/GenBank/DDBJ whole genome shotgun (WGS) entry which is preliminary data.</text>
</comment>
<protein>
    <submittedName>
        <fullName evidence="3">DUF4834 family protein</fullName>
    </submittedName>
</protein>
<evidence type="ECO:0000313" key="4">
    <source>
        <dbReference type="Proteomes" id="UP000764045"/>
    </source>
</evidence>
<keyword evidence="2" id="KW-0472">Membrane</keyword>
<dbReference type="AlphaFoldDB" id="A0A938WKL5"/>
<dbReference type="EMBL" id="JACJJL010000004">
    <property type="protein sequence ID" value="MBM6660855.1"/>
    <property type="molecule type" value="Genomic_DNA"/>
</dbReference>
<feature type="transmembrane region" description="Helical" evidence="2">
    <location>
        <begin position="6"/>
        <end position="27"/>
    </location>
</feature>
<sequence length="102" mass="11155">MLHFLSVLLLFLLFAVVIAIAVGAYLLNKGIRMFRKAADKATGRQTHTEADGGRRGRASGRGGGTAHTATGETIIDTRDRATANRRIFADDEGEYVDFEEEK</sequence>
<evidence type="ECO:0000256" key="2">
    <source>
        <dbReference type="SAM" id="Phobius"/>
    </source>
</evidence>
<gene>
    <name evidence="3" type="ORF">H6B30_03645</name>
</gene>
<keyword evidence="2" id="KW-0812">Transmembrane</keyword>
<evidence type="ECO:0000313" key="3">
    <source>
        <dbReference type="EMBL" id="MBM6660855.1"/>
    </source>
</evidence>
<proteinExistence type="predicted"/>
<evidence type="ECO:0000256" key="1">
    <source>
        <dbReference type="SAM" id="MobiDB-lite"/>
    </source>
</evidence>
<reference evidence="3 4" key="1">
    <citation type="journal article" date="2021" name="Sci. Rep.">
        <title>The distribution of antibiotic resistance genes in chicken gut microbiota commensals.</title>
        <authorList>
            <person name="Juricova H."/>
            <person name="Matiasovicova J."/>
            <person name="Kubasova T."/>
            <person name="Cejkova D."/>
            <person name="Rychlik I."/>
        </authorList>
    </citation>
    <scope>NUCLEOTIDE SEQUENCE [LARGE SCALE GENOMIC DNA]</scope>
    <source>
        <strain evidence="3 4">An819</strain>
    </source>
</reference>
<accession>A0A938WKL5</accession>